<dbReference type="EMBL" id="AGWY01000013">
    <property type="protein sequence ID" value="EKS33112.1"/>
    <property type="molecule type" value="Genomic_DNA"/>
</dbReference>
<dbReference type="PANTHER" id="PTHR30158">
    <property type="entry name" value="ACRA/E-RELATED COMPONENT OF DRUG EFFLUX TRANSPORTER"/>
    <property type="match status" value="1"/>
</dbReference>
<evidence type="ECO:0000259" key="6">
    <source>
        <dbReference type="Pfam" id="PF25944"/>
    </source>
</evidence>
<evidence type="ECO:0000259" key="7">
    <source>
        <dbReference type="Pfam" id="PF25967"/>
    </source>
</evidence>
<protein>
    <submittedName>
        <fullName evidence="8">Efflux transporter, RND family, MFP subunit</fullName>
    </submittedName>
</protein>
<feature type="coiled-coil region" evidence="3">
    <location>
        <begin position="109"/>
        <end position="171"/>
    </location>
</feature>
<dbReference type="Gene3D" id="2.40.50.100">
    <property type="match status" value="1"/>
</dbReference>
<dbReference type="Pfam" id="PF25917">
    <property type="entry name" value="BSH_RND"/>
    <property type="match status" value="1"/>
</dbReference>
<dbReference type="InterPro" id="IPR058627">
    <property type="entry name" value="MdtA-like_C"/>
</dbReference>
<feature type="region of interest" description="Disordered" evidence="4">
    <location>
        <begin position="389"/>
        <end position="408"/>
    </location>
</feature>
<feature type="domain" description="Multidrug resistance protein MdtA-like beta-barrel" evidence="6">
    <location>
        <begin position="216"/>
        <end position="305"/>
    </location>
</feature>
<dbReference type="PATRIC" id="fig|883079.3.peg.3219"/>
<dbReference type="Gene3D" id="2.40.420.20">
    <property type="match status" value="1"/>
</dbReference>
<dbReference type="Pfam" id="PF25944">
    <property type="entry name" value="Beta-barrel_RND"/>
    <property type="match status" value="1"/>
</dbReference>
<dbReference type="OrthoDB" id="9800613at2"/>
<dbReference type="RefSeq" id="WP_002714023.1">
    <property type="nucleotide sequence ID" value="NZ_KB375281.1"/>
</dbReference>
<dbReference type="Gene3D" id="1.10.287.470">
    <property type="entry name" value="Helix hairpin bin"/>
    <property type="match status" value="1"/>
</dbReference>
<dbReference type="Pfam" id="PF25967">
    <property type="entry name" value="RND-MFP_C"/>
    <property type="match status" value="1"/>
</dbReference>
<dbReference type="Gene3D" id="2.40.30.170">
    <property type="match status" value="1"/>
</dbReference>
<proteinExistence type="inferred from homology"/>
<evidence type="ECO:0000256" key="1">
    <source>
        <dbReference type="ARBA" id="ARBA00004196"/>
    </source>
</evidence>
<evidence type="ECO:0000313" key="9">
    <source>
        <dbReference type="Proteomes" id="UP000001095"/>
    </source>
</evidence>
<dbReference type="PROSITE" id="PS51257">
    <property type="entry name" value="PROKAR_LIPOPROTEIN"/>
    <property type="match status" value="1"/>
</dbReference>
<dbReference type="InterPro" id="IPR006143">
    <property type="entry name" value="RND_pump_MFP"/>
</dbReference>
<dbReference type="GO" id="GO:0005886">
    <property type="term" value="C:plasma membrane"/>
    <property type="evidence" value="ECO:0007669"/>
    <property type="project" value="UniProtKB-SubCell"/>
</dbReference>
<keyword evidence="3" id="KW-0175">Coiled coil</keyword>
<feature type="compositionally biased region" description="Polar residues" evidence="4">
    <location>
        <begin position="399"/>
        <end position="408"/>
    </location>
</feature>
<evidence type="ECO:0000256" key="2">
    <source>
        <dbReference type="ARBA" id="ARBA00009477"/>
    </source>
</evidence>
<sequence>MQARANAITSGVTSIALLFGGAVLLSGCNDQSVASAQPPEPPEVSTVTIKAAPQAIVRELPGRIAPLRVADVRPRVSGIILSRTFEQGREVKAGEPLYQIDPKPFEVELQAAEAAMAKAEAALLQASQHATRIETLTKSNAASQASNEVAIANLAQAKADLAARNADLSRARLNLDYATIKAPINGIIGAALMSEGVLVVQNEAQALATIQQIDSVYADFTQSVNELNKLRRDFDRGDLDAVSPDAAKVRLVLDDGSIYPLDGKLLFSDAKVDAGTGQVTLRGEFKNPKRELLPGMFVRVQIEQGRDPDAIVVPPQAIQRNSSGASEVFVVKDDNRIVAQPVRTGGLIDGQWLITDGLKPGQRVVVEGFQKFAVGDAVRVSEWRVSGETGRHLDKSAAASVSGQSEVR</sequence>
<keyword evidence="9" id="KW-1185">Reference proteome</keyword>
<comment type="caution">
    <text evidence="8">The sequence shown here is derived from an EMBL/GenBank/DDBJ whole genome shotgun (WGS) entry which is preliminary data.</text>
</comment>
<gene>
    <name evidence="8" type="ORF">HMPREF9696_03153</name>
</gene>
<comment type="similarity">
    <text evidence="2">Belongs to the membrane fusion protein (MFP) (TC 8.A.1) family.</text>
</comment>
<dbReference type="FunFam" id="2.40.420.20:FF:000001">
    <property type="entry name" value="Efflux RND transporter periplasmic adaptor subunit"/>
    <property type="match status" value="1"/>
</dbReference>
<dbReference type="Proteomes" id="UP000001095">
    <property type="component" value="Unassembled WGS sequence"/>
</dbReference>
<evidence type="ECO:0000259" key="5">
    <source>
        <dbReference type="Pfam" id="PF25917"/>
    </source>
</evidence>
<feature type="domain" description="Multidrug resistance protein MdtA-like C-terminal permuted SH3" evidence="7">
    <location>
        <begin position="309"/>
        <end position="371"/>
    </location>
</feature>
<name>K8NRW4_9BRAD</name>
<dbReference type="InterPro" id="IPR058625">
    <property type="entry name" value="MdtA-like_BSH"/>
</dbReference>
<accession>K8NRW4</accession>
<feature type="domain" description="Multidrug resistance protein MdtA-like barrel-sandwich hybrid" evidence="5">
    <location>
        <begin position="68"/>
        <end position="211"/>
    </location>
</feature>
<evidence type="ECO:0000313" key="8">
    <source>
        <dbReference type="EMBL" id="EKS33112.1"/>
    </source>
</evidence>
<reference evidence="8 9" key="1">
    <citation type="submission" date="2012-04" db="EMBL/GenBank/DDBJ databases">
        <title>The Genome Sequence of Afipia clevelandensis ATCC 49720.</title>
        <authorList>
            <consortium name="The Broad Institute Genome Sequencing Platform"/>
            <person name="Earl A."/>
            <person name="Ward D."/>
            <person name="Feldgarden M."/>
            <person name="Gevers D."/>
            <person name="Huys G."/>
            <person name="Walker B."/>
            <person name="Young S.K."/>
            <person name="Zeng Q."/>
            <person name="Gargeya S."/>
            <person name="Fitzgerald M."/>
            <person name="Haas B."/>
            <person name="Abouelleil A."/>
            <person name="Alvarado L."/>
            <person name="Arachchi H.M."/>
            <person name="Berlin A."/>
            <person name="Chapman S.B."/>
            <person name="Goldberg J."/>
            <person name="Griggs A."/>
            <person name="Gujja S."/>
            <person name="Hansen M."/>
            <person name="Howarth C."/>
            <person name="Imamovic A."/>
            <person name="Larimer J."/>
            <person name="McCowen C."/>
            <person name="Montmayeur A."/>
            <person name="Murphy C."/>
            <person name="Neiman D."/>
            <person name="Pearson M."/>
            <person name="Priest M."/>
            <person name="Roberts A."/>
            <person name="Saif S."/>
            <person name="Shea T."/>
            <person name="Sisk P."/>
            <person name="Sykes S."/>
            <person name="Wortman J."/>
            <person name="Nusbaum C."/>
            <person name="Birren B."/>
        </authorList>
    </citation>
    <scope>NUCLEOTIDE SEQUENCE [LARGE SCALE GENOMIC DNA]</scope>
    <source>
        <strain evidence="8 9">ATCC 49720</strain>
    </source>
</reference>
<evidence type="ECO:0000256" key="3">
    <source>
        <dbReference type="SAM" id="Coils"/>
    </source>
</evidence>
<dbReference type="SUPFAM" id="SSF111369">
    <property type="entry name" value="HlyD-like secretion proteins"/>
    <property type="match status" value="1"/>
</dbReference>
<organism evidence="8 9">
    <name type="scientific">Afipia clevelandensis ATCC 49720</name>
    <dbReference type="NCBI Taxonomy" id="883079"/>
    <lineage>
        <taxon>Bacteria</taxon>
        <taxon>Pseudomonadati</taxon>
        <taxon>Pseudomonadota</taxon>
        <taxon>Alphaproteobacteria</taxon>
        <taxon>Hyphomicrobiales</taxon>
        <taxon>Nitrobacteraceae</taxon>
        <taxon>Afipia</taxon>
    </lineage>
</organism>
<dbReference type="InterPro" id="IPR058626">
    <property type="entry name" value="MdtA-like_b-barrel"/>
</dbReference>
<dbReference type="GO" id="GO:0046677">
    <property type="term" value="P:response to antibiotic"/>
    <property type="evidence" value="ECO:0007669"/>
    <property type="project" value="TreeGrafter"/>
</dbReference>
<dbReference type="AlphaFoldDB" id="K8NRW4"/>
<dbReference type="HOGENOM" id="CLU_018816_2_1_5"/>
<dbReference type="PANTHER" id="PTHR30158:SF3">
    <property type="entry name" value="MULTIDRUG EFFLUX PUMP SUBUNIT ACRA-RELATED"/>
    <property type="match status" value="1"/>
</dbReference>
<comment type="subcellular location">
    <subcellularLocation>
        <location evidence="1">Cell envelope</location>
    </subcellularLocation>
</comment>
<evidence type="ECO:0000256" key="4">
    <source>
        <dbReference type="SAM" id="MobiDB-lite"/>
    </source>
</evidence>
<dbReference type="NCBIfam" id="TIGR01730">
    <property type="entry name" value="RND_mfp"/>
    <property type="match status" value="1"/>
</dbReference>
<dbReference type="GO" id="GO:0022857">
    <property type="term" value="F:transmembrane transporter activity"/>
    <property type="evidence" value="ECO:0007669"/>
    <property type="project" value="InterPro"/>
</dbReference>